<keyword evidence="3" id="KW-0479">Metal-binding</keyword>
<dbReference type="InterPro" id="IPR007197">
    <property type="entry name" value="rSAM"/>
</dbReference>
<dbReference type="SFLD" id="SFLDG01108">
    <property type="entry name" value="Uncharacterised_Radical_SAM_Su"/>
    <property type="match status" value="1"/>
</dbReference>
<dbReference type="Proteomes" id="UP000182146">
    <property type="component" value="Unassembled WGS sequence"/>
</dbReference>
<protein>
    <submittedName>
        <fullName evidence="7">Uncharacterized conserved protein</fullName>
    </submittedName>
</protein>
<keyword evidence="4" id="KW-0408">Iron</keyword>
<reference evidence="7 8" key="1">
    <citation type="submission" date="2016-10" db="EMBL/GenBank/DDBJ databases">
        <authorList>
            <person name="de Groot N.N."/>
        </authorList>
    </citation>
    <scope>NUCLEOTIDE SEQUENCE [LARGE SCALE GENOMIC DNA]</scope>
    <source>
        <strain evidence="7 8">DSM 17813</strain>
    </source>
</reference>
<evidence type="ECO:0000256" key="2">
    <source>
        <dbReference type="ARBA" id="ARBA00022691"/>
    </source>
</evidence>
<dbReference type="OrthoDB" id="9810775at2"/>
<dbReference type="CDD" id="cd01335">
    <property type="entry name" value="Radical_SAM"/>
    <property type="match status" value="1"/>
</dbReference>
<dbReference type="GO" id="GO:0051536">
    <property type="term" value="F:iron-sulfur cluster binding"/>
    <property type="evidence" value="ECO:0007669"/>
    <property type="project" value="UniProtKB-KW"/>
</dbReference>
<sequence length="459" mass="51148">MERDQIIARNREEYGERYALLKFPTAEQAAAARARRDELLNALAGKAAIGCGGTKLDCNRLAPGCAICVAGAWSCLFINGKCNCTCFYCPSEQEQIGRPITNSLEFPEPQDYVDYIATFGFRGVSFSGGEPLLTPERTLSYLKAVKKRFGGVVHTWLYTNGTLLTGEILGQLRDAGLDEIRFDIGATDYHLTKAASAVAMIPTVTVEIPAVPEEKEQLRVKIREMAAQGIAHLNLHQLRLTPYSFDKFQGRGYTFLHGEKVTVLESELTALELLRDSLAGDIDLPINYCSFVYKNRCQAQAARRRNGPFVKKEHEALSTAGYIRSLALTGSPEGLQRRCRDFEQHGAAAGMWNLSRAKDRLFFHPDLVHLVAVDEQELRVSYAEAAQRAAVSYRNPFTEVRINGGRKIIIERRAVCNETTLTGGKAMDFLHNLRNGGDFSQFSAIQPYEVLKEGLQDYF</sequence>
<name>A0A1G9TAR1_9BACT</name>
<dbReference type="PANTHER" id="PTHR43288:SF1">
    <property type="entry name" value="GLYCYL-RADICAL ENZYME ACTIVATING ENZYME MJ0021-RELATED"/>
    <property type="match status" value="1"/>
</dbReference>
<evidence type="ECO:0000259" key="6">
    <source>
        <dbReference type="PROSITE" id="PS51918"/>
    </source>
</evidence>
<evidence type="ECO:0000313" key="8">
    <source>
        <dbReference type="Proteomes" id="UP000182146"/>
    </source>
</evidence>
<evidence type="ECO:0000256" key="3">
    <source>
        <dbReference type="ARBA" id="ARBA00022723"/>
    </source>
</evidence>
<dbReference type="Gene3D" id="3.20.20.70">
    <property type="entry name" value="Aldolase class I"/>
    <property type="match status" value="1"/>
</dbReference>
<dbReference type="Pfam" id="PF04055">
    <property type="entry name" value="Radical_SAM"/>
    <property type="match status" value="1"/>
</dbReference>
<dbReference type="PROSITE" id="PS51918">
    <property type="entry name" value="RADICAL_SAM"/>
    <property type="match status" value="1"/>
</dbReference>
<dbReference type="InterPro" id="IPR058240">
    <property type="entry name" value="rSAM_sf"/>
</dbReference>
<dbReference type="AlphaFoldDB" id="A0A1G9TAR1"/>
<feature type="domain" description="Radical SAM core" evidence="6">
    <location>
        <begin position="67"/>
        <end position="281"/>
    </location>
</feature>
<dbReference type="RefSeq" id="WP_052446379.1">
    <property type="nucleotide sequence ID" value="NZ_FNGU01000006.1"/>
</dbReference>
<keyword evidence="2" id="KW-0949">S-adenosyl-L-methionine</keyword>
<dbReference type="STRING" id="392333.SAMN05660860_02544"/>
<dbReference type="PANTHER" id="PTHR43288">
    <property type="entry name" value="BIOTIN SYNTHASE-RELATED PROTEIN, RADICAL SAM SUPERFAMILY"/>
    <property type="match status" value="1"/>
</dbReference>
<dbReference type="GO" id="GO:0046872">
    <property type="term" value="F:metal ion binding"/>
    <property type="evidence" value="ECO:0007669"/>
    <property type="project" value="UniProtKB-KW"/>
</dbReference>
<evidence type="ECO:0000256" key="1">
    <source>
        <dbReference type="ARBA" id="ARBA00001966"/>
    </source>
</evidence>
<dbReference type="GO" id="GO:0003824">
    <property type="term" value="F:catalytic activity"/>
    <property type="evidence" value="ECO:0007669"/>
    <property type="project" value="InterPro"/>
</dbReference>
<evidence type="ECO:0000256" key="5">
    <source>
        <dbReference type="ARBA" id="ARBA00023014"/>
    </source>
</evidence>
<comment type="cofactor">
    <cofactor evidence="1">
        <name>[4Fe-4S] cluster</name>
        <dbReference type="ChEBI" id="CHEBI:49883"/>
    </cofactor>
</comment>
<evidence type="ECO:0000313" key="7">
    <source>
        <dbReference type="EMBL" id="SDM44793.1"/>
    </source>
</evidence>
<dbReference type="SFLD" id="SFLDS00029">
    <property type="entry name" value="Radical_SAM"/>
    <property type="match status" value="1"/>
</dbReference>
<evidence type="ECO:0000256" key="4">
    <source>
        <dbReference type="ARBA" id="ARBA00023004"/>
    </source>
</evidence>
<organism evidence="7 8">
    <name type="scientific">Geoalkalibacter ferrihydriticus</name>
    <dbReference type="NCBI Taxonomy" id="392333"/>
    <lineage>
        <taxon>Bacteria</taxon>
        <taxon>Pseudomonadati</taxon>
        <taxon>Thermodesulfobacteriota</taxon>
        <taxon>Desulfuromonadia</taxon>
        <taxon>Desulfuromonadales</taxon>
        <taxon>Geoalkalibacteraceae</taxon>
        <taxon>Geoalkalibacter</taxon>
    </lineage>
</organism>
<dbReference type="SUPFAM" id="SSF102114">
    <property type="entry name" value="Radical SAM enzymes"/>
    <property type="match status" value="1"/>
</dbReference>
<dbReference type="SFLD" id="SFLDG01067">
    <property type="entry name" value="SPASM/twitch_domain_containing"/>
    <property type="match status" value="1"/>
</dbReference>
<accession>A0A1G9TAR1</accession>
<dbReference type="InterPro" id="IPR013785">
    <property type="entry name" value="Aldolase_TIM"/>
</dbReference>
<dbReference type="InterPro" id="IPR040087">
    <property type="entry name" value="MJ0021-like"/>
</dbReference>
<gene>
    <name evidence="7" type="ORF">SAMN05660860_02544</name>
</gene>
<dbReference type="EMBL" id="FNGU01000006">
    <property type="protein sequence ID" value="SDM44793.1"/>
    <property type="molecule type" value="Genomic_DNA"/>
</dbReference>
<keyword evidence="5" id="KW-0411">Iron-sulfur</keyword>
<proteinExistence type="predicted"/>